<dbReference type="AlphaFoldDB" id="A0A6H5IK42"/>
<protein>
    <submittedName>
        <fullName evidence="2">Uncharacterized protein</fullName>
    </submittedName>
</protein>
<keyword evidence="1" id="KW-0472">Membrane</keyword>
<dbReference type="Proteomes" id="UP000479190">
    <property type="component" value="Unassembled WGS sequence"/>
</dbReference>
<dbReference type="OrthoDB" id="7665462at2759"/>
<keyword evidence="3" id="KW-1185">Reference proteome</keyword>
<accession>A0A6H5IK42</accession>
<proteinExistence type="predicted"/>
<organism evidence="2 3">
    <name type="scientific">Trichogramma brassicae</name>
    <dbReference type="NCBI Taxonomy" id="86971"/>
    <lineage>
        <taxon>Eukaryota</taxon>
        <taxon>Metazoa</taxon>
        <taxon>Ecdysozoa</taxon>
        <taxon>Arthropoda</taxon>
        <taxon>Hexapoda</taxon>
        <taxon>Insecta</taxon>
        <taxon>Pterygota</taxon>
        <taxon>Neoptera</taxon>
        <taxon>Endopterygota</taxon>
        <taxon>Hymenoptera</taxon>
        <taxon>Apocrita</taxon>
        <taxon>Proctotrupomorpha</taxon>
        <taxon>Chalcidoidea</taxon>
        <taxon>Trichogrammatidae</taxon>
        <taxon>Trichogramma</taxon>
    </lineage>
</organism>
<evidence type="ECO:0000256" key="1">
    <source>
        <dbReference type="SAM" id="Phobius"/>
    </source>
</evidence>
<evidence type="ECO:0000313" key="3">
    <source>
        <dbReference type="Proteomes" id="UP000479190"/>
    </source>
</evidence>
<keyword evidence="1" id="KW-0812">Transmembrane</keyword>
<sequence length="158" mass="17811">MPMDERKMLATFMMLVRRPIVFTSSFLVTLSVDSYCTVSRRIVNETRIDCSQSRLIEEDKDGMREIIIGRNVMNCTLLCSQILRTSYSVDDETPKDSETAVKERHENEGRASIAAGASMMVLGIGLGILWGYMRFFRHGKLPRGGMTGNSGQILNKHN</sequence>
<dbReference type="EMBL" id="CADCXV010000846">
    <property type="protein sequence ID" value="CAB0037113.1"/>
    <property type="molecule type" value="Genomic_DNA"/>
</dbReference>
<keyword evidence="1" id="KW-1133">Transmembrane helix</keyword>
<evidence type="ECO:0000313" key="2">
    <source>
        <dbReference type="EMBL" id="CAB0037113.1"/>
    </source>
</evidence>
<feature type="transmembrane region" description="Helical" evidence="1">
    <location>
        <begin position="113"/>
        <end position="133"/>
    </location>
</feature>
<name>A0A6H5IK42_9HYME</name>
<gene>
    <name evidence="2" type="ORF">TBRA_LOCUS8950</name>
</gene>
<reference evidence="2 3" key="1">
    <citation type="submission" date="2020-02" db="EMBL/GenBank/DDBJ databases">
        <authorList>
            <person name="Ferguson B K."/>
        </authorList>
    </citation>
    <scope>NUCLEOTIDE SEQUENCE [LARGE SCALE GENOMIC DNA]</scope>
</reference>